<dbReference type="Proteomes" id="UP000269374">
    <property type="component" value="Chromosome"/>
</dbReference>
<dbReference type="KEGG" id="lact:D7I46_12565"/>
<evidence type="ECO:0000313" key="2">
    <source>
        <dbReference type="Proteomes" id="UP000269374"/>
    </source>
</evidence>
<dbReference type="EMBL" id="CP032627">
    <property type="protein sequence ID" value="AYG01815.1"/>
    <property type="molecule type" value="Genomic_DNA"/>
</dbReference>
<keyword evidence="2" id="KW-1185">Reference proteome</keyword>
<organism evidence="1 2">
    <name type="scientific">Lactococcus allomyrinae</name>
    <dbReference type="NCBI Taxonomy" id="2419773"/>
    <lineage>
        <taxon>Bacteria</taxon>
        <taxon>Bacillati</taxon>
        <taxon>Bacillota</taxon>
        <taxon>Bacilli</taxon>
        <taxon>Lactobacillales</taxon>
        <taxon>Streptococcaceae</taxon>
        <taxon>Lactococcus</taxon>
    </lineage>
</organism>
<name>A0A387BD36_9LACT</name>
<accession>A0A387BD36</accession>
<dbReference type="AlphaFoldDB" id="A0A387BD36"/>
<proteinExistence type="predicted"/>
<reference evidence="1 2" key="1">
    <citation type="submission" date="2018-09" db="EMBL/GenBank/DDBJ databases">
        <title>Genome sequencing of strain 1JSPR-7.</title>
        <authorList>
            <person name="Heo J."/>
            <person name="Kim S.-J."/>
            <person name="Kwon S.-W."/>
        </authorList>
    </citation>
    <scope>NUCLEOTIDE SEQUENCE [LARGE SCALE GENOMIC DNA]</scope>
    <source>
        <strain evidence="1 2">1JSPR-7</strain>
    </source>
</reference>
<dbReference type="RefSeq" id="WP_120773184.1">
    <property type="nucleotide sequence ID" value="NZ_CP032627.1"/>
</dbReference>
<gene>
    <name evidence="1" type="ORF">D7I46_12565</name>
</gene>
<protein>
    <submittedName>
        <fullName evidence="1">Uncharacterized protein</fullName>
    </submittedName>
</protein>
<dbReference type="OrthoDB" id="2243668at2"/>
<sequence>MENKLEELRLALEKMEIVTIRSAIDKTGLNRKEIINFVCADKHLRIFDDEKNQWINENVDGHC</sequence>
<evidence type="ECO:0000313" key="1">
    <source>
        <dbReference type="EMBL" id="AYG01815.1"/>
    </source>
</evidence>